<accession>A0A4Y7WI33</accession>
<dbReference type="GO" id="GO:0006511">
    <property type="term" value="P:ubiquitin-dependent protein catabolic process"/>
    <property type="evidence" value="ECO:0007669"/>
    <property type="project" value="TreeGrafter"/>
</dbReference>
<name>A0A4Y7WI33_9BACI</name>
<feature type="domain" description="Right handed beta helix" evidence="2">
    <location>
        <begin position="108"/>
        <end position="251"/>
    </location>
</feature>
<evidence type="ECO:0000313" key="4">
    <source>
        <dbReference type="Proteomes" id="UP000298210"/>
    </source>
</evidence>
<dbReference type="Proteomes" id="UP000298210">
    <property type="component" value="Unassembled WGS sequence"/>
</dbReference>
<dbReference type="SUPFAM" id="SSF51126">
    <property type="entry name" value="Pectin lyase-like"/>
    <property type="match status" value="2"/>
</dbReference>
<evidence type="ECO:0000313" key="3">
    <source>
        <dbReference type="EMBL" id="TES47932.1"/>
    </source>
</evidence>
<keyword evidence="1" id="KW-0677">Repeat</keyword>
<dbReference type="PANTHER" id="PTHR22990:SF15">
    <property type="entry name" value="F-BOX ONLY PROTEIN 10"/>
    <property type="match status" value="1"/>
</dbReference>
<dbReference type="PANTHER" id="PTHR22990">
    <property type="entry name" value="F-BOX ONLY PROTEIN"/>
    <property type="match status" value="1"/>
</dbReference>
<proteinExistence type="predicted"/>
<dbReference type="Pfam" id="PF13229">
    <property type="entry name" value="Beta_helix"/>
    <property type="match status" value="2"/>
</dbReference>
<dbReference type="InterPro" id="IPR012334">
    <property type="entry name" value="Pectin_lyas_fold"/>
</dbReference>
<protein>
    <recommendedName>
        <fullName evidence="2">Right handed beta helix domain-containing protein</fullName>
    </recommendedName>
</protein>
<dbReference type="EMBL" id="SNUX01000003">
    <property type="protein sequence ID" value="TES47932.1"/>
    <property type="molecule type" value="Genomic_DNA"/>
</dbReference>
<dbReference type="InterPro" id="IPR011050">
    <property type="entry name" value="Pectin_lyase_fold/virulence"/>
</dbReference>
<dbReference type="InterPro" id="IPR039448">
    <property type="entry name" value="Beta_helix"/>
</dbReference>
<feature type="domain" description="Right handed beta helix" evidence="2">
    <location>
        <begin position="383"/>
        <end position="529"/>
    </location>
</feature>
<sequence>MKKIQVSRKLLSKYKTIRQALLDANDGDTIEIEPGLYNESLQLSKSVTIIGLSNQPEDVRIAGRFKVTKNASVHIKNLSFSQSDKGLLIEQGHAYVIHCQFHELKKYAIQIKEQGHLSLTDATIRHNGIGIHNRGRARIEYCALYEQHGSQVYTGSNGRLIMKHSHLYNGETTAFYFDQESRSYVEHCQLYGHHSSQRQIKAQGNSEAVLESCQIYESQSGAVYLQDHAKLTFRSSRFSDNVPVQIEAHGGELFLKNSTIENAQIGIKLENGSKGEIEQCTIKDHTHDQLMVQDASAYLFHCKVHNGERSAISQTANSYVYIEATDLFNHAMPQLALSEKARLSMKHSSVFEGAHYGLWLTERSSATIAHCRFFDNELNQLVVADFSEATLDDVDVFNGRQSGLYIIDGSLVHLTNSSFYHHHDAYPQLFVSNGSQLNMNESKVIDSYESGIRFEKQSYGLIEHCQINGHYEAQIDIRNSSPTIRETFIQDGGTCAIRLLHAGGFIENCFFTGHEHNIAIGGSCETDIIGQEADALRQYEEALSQTIDMDAGLKGEELHNALKKAQETADRDARTAEIVGLVEQLEERLGKK</sequence>
<comment type="caution">
    <text evidence="3">The sequence shown here is derived from an EMBL/GenBank/DDBJ whole genome shotgun (WGS) entry which is preliminary data.</text>
</comment>
<dbReference type="Gene3D" id="2.160.20.10">
    <property type="entry name" value="Single-stranded right-handed beta-helix, Pectin lyase-like"/>
    <property type="match status" value="2"/>
</dbReference>
<dbReference type="InterPro" id="IPR051550">
    <property type="entry name" value="SCF-Subunits/Alg-Epimerases"/>
</dbReference>
<dbReference type="AlphaFoldDB" id="A0A4Y7WI33"/>
<reference evidence="3 4" key="1">
    <citation type="submission" date="2019-03" db="EMBL/GenBank/DDBJ databases">
        <authorList>
            <person name="Liu G."/>
        </authorList>
    </citation>
    <scope>NUCLEOTIDE SEQUENCE [LARGE SCALE GENOMIC DNA]</scope>
    <source>
        <strain evidence="3 4">DSM 19099</strain>
    </source>
</reference>
<dbReference type="RefSeq" id="WP_134259298.1">
    <property type="nucleotide sequence ID" value="NZ_LDIM01000014.1"/>
</dbReference>
<gene>
    <name evidence="3" type="ORF">E2L03_12390</name>
</gene>
<evidence type="ECO:0000256" key="1">
    <source>
        <dbReference type="ARBA" id="ARBA00022737"/>
    </source>
</evidence>
<evidence type="ECO:0000259" key="2">
    <source>
        <dbReference type="Pfam" id="PF13229"/>
    </source>
</evidence>
<organism evidence="3 4">
    <name type="scientific">Shouchella lehensis</name>
    <dbReference type="NCBI Taxonomy" id="300825"/>
    <lineage>
        <taxon>Bacteria</taxon>
        <taxon>Bacillati</taxon>
        <taxon>Bacillota</taxon>
        <taxon>Bacilli</taxon>
        <taxon>Bacillales</taxon>
        <taxon>Bacillaceae</taxon>
        <taxon>Shouchella</taxon>
    </lineage>
</organism>